<organism evidence="3 4">
    <name type="scientific">Rotaria sordida</name>
    <dbReference type="NCBI Taxonomy" id="392033"/>
    <lineage>
        <taxon>Eukaryota</taxon>
        <taxon>Metazoa</taxon>
        <taxon>Spiralia</taxon>
        <taxon>Gnathifera</taxon>
        <taxon>Rotifera</taxon>
        <taxon>Eurotatoria</taxon>
        <taxon>Bdelloidea</taxon>
        <taxon>Philodinida</taxon>
        <taxon>Philodinidae</taxon>
        <taxon>Rotaria</taxon>
    </lineage>
</organism>
<dbReference type="EMBL" id="CAJNOO010000138">
    <property type="protein sequence ID" value="CAF0822786.1"/>
    <property type="molecule type" value="Genomic_DNA"/>
</dbReference>
<evidence type="ECO:0000313" key="4">
    <source>
        <dbReference type="Proteomes" id="UP000663874"/>
    </source>
</evidence>
<accession>A0A819C2V7</accession>
<name>A0A819C2V7_9BILA</name>
<proteinExistence type="predicted"/>
<dbReference type="Proteomes" id="UP000663882">
    <property type="component" value="Unassembled WGS sequence"/>
</dbReference>
<dbReference type="Proteomes" id="UP000663874">
    <property type="component" value="Unassembled WGS sequence"/>
</dbReference>
<sequence length="212" mass="24916">MYAGFENFCDAYNDTVTSILLQRFHKNDVEIKDQPMLERRLFENIWLIYSTLLLKFFLSATDEIGIPHHISSREERNNFFTYQLPQLERDFILYWSNHLSKFDCGSQCCKAIVIDGFQKPDRFQAILMHISGDIEWGCGFCPEMVRDKQNPGYWTNTKYCPKHIHLENSQLVYCSTDKDDYTIVDCNVSRSESPTRVLHHLFTTIDCLSPTM</sequence>
<protein>
    <submittedName>
        <fullName evidence="3">Uncharacterized protein</fullName>
    </submittedName>
</protein>
<comment type="caution">
    <text evidence="3">The sequence shown here is derived from an EMBL/GenBank/DDBJ whole genome shotgun (WGS) entry which is preliminary data.</text>
</comment>
<dbReference type="AlphaFoldDB" id="A0A819C2V7"/>
<reference evidence="3" key="1">
    <citation type="submission" date="2021-02" db="EMBL/GenBank/DDBJ databases">
        <authorList>
            <person name="Nowell W R."/>
        </authorList>
    </citation>
    <scope>NUCLEOTIDE SEQUENCE</scope>
</reference>
<dbReference type="Proteomes" id="UP000663889">
    <property type="component" value="Unassembled WGS sequence"/>
</dbReference>
<evidence type="ECO:0000313" key="3">
    <source>
        <dbReference type="EMBL" id="CAF3811011.1"/>
    </source>
</evidence>
<evidence type="ECO:0000313" key="1">
    <source>
        <dbReference type="EMBL" id="CAF0822786.1"/>
    </source>
</evidence>
<gene>
    <name evidence="3" type="ORF">FNK824_LOCUS15567</name>
    <name evidence="1" type="ORF">RFH988_LOCUS5025</name>
    <name evidence="2" type="ORF">SEV965_LOCUS35337</name>
</gene>
<evidence type="ECO:0000313" key="2">
    <source>
        <dbReference type="EMBL" id="CAF1486083.1"/>
    </source>
</evidence>
<dbReference type="OrthoDB" id="10052142at2759"/>
<dbReference type="EMBL" id="CAJNOU010005702">
    <property type="protein sequence ID" value="CAF1486083.1"/>
    <property type="molecule type" value="Genomic_DNA"/>
</dbReference>
<dbReference type="EMBL" id="CAJOBE010002266">
    <property type="protein sequence ID" value="CAF3811011.1"/>
    <property type="molecule type" value="Genomic_DNA"/>
</dbReference>